<name>A0ABM1EYM1_PRICU</name>
<dbReference type="InterPro" id="IPR001478">
    <property type="entry name" value="PDZ"/>
</dbReference>
<dbReference type="RefSeq" id="XP_014677292.1">
    <property type="nucleotide sequence ID" value="XM_014821806.1"/>
</dbReference>
<dbReference type="PROSITE" id="PS50106">
    <property type="entry name" value="PDZ"/>
    <property type="match status" value="1"/>
</dbReference>
<protein>
    <submittedName>
        <fullName evidence="4">Disks large homolog 5-like</fullName>
    </submittedName>
</protein>
<keyword evidence="1" id="KW-0472">Membrane</keyword>
<evidence type="ECO:0000313" key="3">
    <source>
        <dbReference type="Proteomes" id="UP000695022"/>
    </source>
</evidence>
<dbReference type="SUPFAM" id="SSF50156">
    <property type="entry name" value="PDZ domain-like"/>
    <property type="match status" value="1"/>
</dbReference>
<evidence type="ECO:0000256" key="1">
    <source>
        <dbReference type="SAM" id="Phobius"/>
    </source>
</evidence>
<reference evidence="4" key="1">
    <citation type="submission" date="2025-08" db="UniProtKB">
        <authorList>
            <consortium name="RefSeq"/>
        </authorList>
    </citation>
    <scope>IDENTIFICATION</scope>
</reference>
<keyword evidence="1" id="KW-1133">Transmembrane helix</keyword>
<sequence length="308" mass="33757">MHRVMMNPVGHNHSRDSAIDADLQEWETETLEFNMDVTDGSHVGFDVVGGRDDPQSPNDPSLFVSHVRPGGAADSKLRVNDCLVRVNNVDLMSVDQKMALQAVRSCGGLVNLVVRRRRANNARLLHSVSLHLSDSKDVGLDVESGFYVSKITLSSLAAKEGSIAIGVRIVLSTVPFRHSPLRATRPRPRPTAVAAATTRRANGSVERHLGKVPIARPGAGLARRAGRARDDAVVCPDFEAVLVLIVIIALNVMMHYCVTFTYWSVYDLHYLCQPYVIMHYCVTFTVASCITVVPYRIIKSGAPRSSMS</sequence>
<feature type="transmembrane region" description="Helical" evidence="1">
    <location>
        <begin position="241"/>
        <end position="265"/>
    </location>
</feature>
<dbReference type="GeneID" id="106817155"/>
<dbReference type="Proteomes" id="UP000695022">
    <property type="component" value="Unplaced"/>
</dbReference>
<organism evidence="3 4">
    <name type="scientific">Priapulus caudatus</name>
    <name type="common">Priapulid worm</name>
    <dbReference type="NCBI Taxonomy" id="37621"/>
    <lineage>
        <taxon>Eukaryota</taxon>
        <taxon>Metazoa</taxon>
        <taxon>Ecdysozoa</taxon>
        <taxon>Scalidophora</taxon>
        <taxon>Priapulida</taxon>
        <taxon>Priapulimorpha</taxon>
        <taxon>Priapulimorphida</taxon>
        <taxon>Priapulidae</taxon>
        <taxon>Priapulus</taxon>
    </lineage>
</organism>
<proteinExistence type="predicted"/>
<keyword evidence="3" id="KW-1185">Reference proteome</keyword>
<dbReference type="InterPro" id="IPR036034">
    <property type="entry name" value="PDZ_sf"/>
</dbReference>
<evidence type="ECO:0000259" key="2">
    <source>
        <dbReference type="PROSITE" id="PS50106"/>
    </source>
</evidence>
<dbReference type="Gene3D" id="2.30.42.10">
    <property type="match status" value="1"/>
</dbReference>
<dbReference type="InterPro" id="IPR053004">
    <property type="entry name" value="MAGUK_Signaling_Regulators"/>
</dbReference>
<dbReference type="Pfam" id="PF00595">
    <property type="entry name" value="PDZ"/>
    <property type="match status" value="1"/>
</dbReference>
<dbReference type="SMART" id="SM00228">
    <property type="entry name" value="PDZ"/>
    <property type="match status" value="1"/>
</dbReference>
<evidence type="ECO:0000313" key="4">
    <source>
        <dbReference type="RefSeq" id="XP_014677292.1"/>
    </source>
</evidence>
<accession>A0ABM1EYM1</accession>
<gene>
    <name evidence="4" type="primary">LOC106817155</name>
</gene>
<feature type="transmembrane region" description="Helical" evidence="1">
    <location>
        <begin position="277"/>
        <end position="298"/>
    </location>
</feature>
<dbReference type="PANTHER" id="PTHR46360">
    <property type="entry name" value="DISKS LARGE HOMOLOG 5"/>
    <property type="match status" value="1"/>
</dbReference>
<keyword evidence="1" id="KW-0812">Transmembrane</keyword>
<dbReference type="PANTHER" id="PTHR46360:SF1">
    <property type="entry name" value="DISKS LARGE HOMOLOG 5"/>
    <property type="match status" value="1"/>
</dbReference>
<feature type="domain" description="PDZ" evidence="2">
    <location>
        <begin position="32"/>
        <end position="118"/>
    </location>
</feature>